<proteinExistence type="predicted"/>
<reference evidence="1" key="1">
    <citation type="submission" date="2014-09" db="EMBL/GenBank/DDBJ databases">
        <authorList>
            <person name="Magalhaes I.L.F."/>
            <person name="Oliveira U."/>
            <person name="Santos F.R."/>
            <person name="Vidigal T.H.D.A."/>
            <person name="Brescovit A.D."/>
            <person name="Santos A.J."/>
        </authorList>
    </citation>
    <scope>NUCLEOTIDE SEQUENCE</scope>
    <source>
        <tissue evidence="1">Shoot tissue taken approximately 20 cm above the soil surface</tissue>
    </source>
</reference>
<reference evidence="1" key="2">
    <citation type="journal article" date="2015" name="Data Brief">
        <title>Shoot transcriptome of the giant reed, Arundo donax.</title>
        <authorList>
            <person name="Barrero R.A."/>
            <person name="Guerrero F.D."/>
            <person name="Moolhuijzen P."/>
            <person name="Goolsby J.A."/>
            <person name="Tidwell J."/>
            <person name="Bellgard S.E."/>
            <person name="Bellgard M.I."/>
        </authorList>
    </citation>
    <scope>NUCLEOTIDE SEQUENCE</scope>
    <source>
        <tissue evidence="1">Shoot tissue taken approximately 20 cm above the soil surface</tissue>
    </source>
</reference>
<organism evidence="1">
    <name type="scientific">Arundo donax</name>
    <name type="common">Giant reed</name>
    <name type="synonym">Donax arundinaceus</name>
    <dbReference type="NCBI Taxonomy" id="35708"/>
    <lineage>
        <taxon>Eukaryota</taxon>
        <taxon>Viridiplantae</taxon>
        <taxon>Streptophyta</taxon>
        <taxon>Embryophyta</taxon>
        <taxon>Tracheophyta</taxon>
        <taxon>Spermatophyta</taxon>
        <taxon>Magnoliopsida</taxon>
        <taxon>Liliopsida</taxon>
        <taxon>Poales</taxon>
        <taxon>Poaceae</taxon>
        <taxon>PACMAD clade</taxon>
        <taxon>Arundinoideae</taxon>
        <taxon>Arundineae</taxon>
        <taxon>Arundo</taxon>
    </lineage>
</organism>
<dbReference type="AlphaFoldDB" id="A0A0A9AZI4"/>
<name>A0A0A9AZI4_ARUDO</name>
<evidence type="ECO:0000313" key="1">
    <source>
        <dbReference type="EMBL" id="JAD57109.1"/>
    </source>
</evidence>
<protein>
    <submittedName>
        <fullName evidence="1">Uncharacterized protein</fullName>
    </submittedName>
</protein>
<sequence>MHLRQLMGRMVMQWWNMSMIMQTMKWIQRLILMQMSRDTLMMKWNSSNRF</sequence>
<accession>A0A0A9AZI4</accession>
<dbReference type="EMBL" id="GBRH01240786">
    <property type="protein sequence ID" value="JAD57109.1"/>
    <property type="molecule type" value="Transcribed_RNA"/>
</dbReference>